<reference evidence="1" key="4">
    <citation type="submission" date="2019-03" db="UniProtKB">
        <authorList>
            <consortium name="EnsemblPlants"/>
        </authorList>
    </citation>
    <scope>IDENTIFICATION</scope>
</reference>
<organism evidence="1 2">
    <name type="scientific">Aegilops tauschii subsp. strangulata</name>
    <name type="common">Goatgrass</name>
    <dbReference type="NCBI Taxonomy" id="200361"/>
    <lineage>
        <taxon>Eukaryota</taxon>
        <taxon>Viridiplantae</taxon>
        <taxon>Streptophyta</taxon>
        <taxon>Embryophyta</taxon>
        <taxon>Tracheophyta</taxon>
        <taxon>Spermatophyta</taxon>
        <taxon>Magnoliopsida</taxon>
        <taxon>Liliopsida</taxon>
        <taxon>Poales</taxon>
        <taxon>Poaceae</taxon>
        <taxon>BOP clade</taxon>
        <taxon>Pooideae</taxon>
        <taxon>Triticodae</taxon>
        <taxon>Triticeae</taxon>
        <taxon>Triticinae</taxon>
        <taxon>Aegilops</taxon>
    </lineage>
</organism>
<reference evidence="2" key="2">
    <citation type="journal article" date="2017" name="Nat. Plants">
        <title>The Aegilops tauschii genome reveals multiple impacts of transposons.</title>
        <authorList>
            <person name="Zhao G."/>
            <person name="Zou C."/>
            <person name="Li K."/>
            <person name="Wang K."/>
            <person name="Li T."/>
            <person name="Gao L."/>
            <person name="Zhang X."/>
            <person name="Wang H."/>
            <person name="Yang Z."/>
            <person name="Liu X."/>
            <person name="Jiang W."/>
            <person name="Mao L."/>
            <person name="Kong X."/>
            <person name="Jiao Y."/>
            <person name="Jia J."/>
        </authorList>
    </citation>
    <scope>NUCLEOTIDE SEQUENCE [LARGE SCALE GENOMIC DNA]</scope>
    <source>
        <strain evidence="2">cv. AL8/78</strain>
    </source>
</reference>
<name>A0A453PE88_AEGTS</name>
<reference evidence="1" key="5">
    <citation type="journal article" date="2021" name="G3 (Bethesda)">
        <title>Aegilops tauschii genome assembly Aet v5.0 features greater sequence contiguity and improved annotation.</title>
        <authorList>
            <person name="Wang L."/>
            <person name="Zhu T."/>
            <person name="Rodriguez J.C."/>
            <person name="Deal K.R."/>
            <person name="Dubcovsky J."/>
            <person name="McGuire P.E."/>
            <person name="Lux T."/>
            <person name="Spannagl M."/>
            <person name="Mayer K.F.X."/>
            <person name="Baldrich P."/>
            <person name="Meyers B.C."/>
            <person name="Huo N."/>
            <person name="Gu Y.Q."/>
            <person name="Zhou H."/>
            <person name="Devos K.M."/>
            <person name="Bennetzen J.L."/>
            <person name="Unver T."/>
            <person name="Budak H."/>
            <person name="Gulick P.J."/>
            <person name="Galiba G."/>
            <person name="Kalapos B."/>
            <person name="Nelson D.R."/>
            <person name="Li P."/>
            <person name="You F.M."/>
            <person name="Luo M.C."/>
            <person name="Dvorak J."/>
        </authorList>
    </citation>
    <scope>NUCLEOTIDE SEQUENCE [LARGE SCALE GENOMIC DNA]</scope>
    <source>
        <strain evidence="1">cv. AL8/78</strain>
    </source>
</reference>
<dbReference type="EnsemblPlants" id="AET6Gv20700500.26">
    <property type="protein sequence ID" value="AET6Gv20700500.26"/>
    <property type="gene ID" value="AET6Gv20700500"/>
</dbReference>
<keyword evidence="2" id="KW-1185">Reference proteome</keyword>
<proteinExistence type="predicted"/>
<sequence length="48" mass="5399">VHSCVPRMTRFCCCVLVGPVVSEAMFVNREEIPVYPLYRDPVSVCSIP</sequence>
<dbReference type="Proteomes" id="UP000015105">
    <property type="component" value="Chromosome 6D"/>
</dbReference>
<accession>A0A453PE88</accession>
<evidence type="ECO:0000313" key="1">
    <source>
        <dbReference type="EnsemblPlants" id="AET6Gv20700500.26"/>
    </source>
</evidence>
<reference evidence="2" key="1">
    <citation type="journal article" date="2014" name="Science">
        <title>Ancient hybridizations among the ancestral genomes of bread wheat.</title>
        <authorList>
            <consortium name="International Wheat Genome Sequencing Consortium,"/>
            <person name="Marcussen T."/>
            <person name="Sandve S.R."/>
            <person name="Heier L."/>
            <person name="Spannagl M."/>
            <person name="Pfeifer M."/>
            <person name="Jakobsen K.S."/>
            <person name="Wulff B.B."/>
            <person name="Steuernagel B."/>
            <person name="Mayer K.F."/>
            <person name="Olsen O.A."/>
        </authorList>
    </citation>
    <scope>NUCLEOTIDE SEQUENCE [LARGE SCALE GENOMIC DNA]</scope>
    <source>
        <strain evidence="2">cv. AL8/78</strain>
    </source>
</reference>
<protein>
    <submittedName>
        <fullName evidence="1">Uncharacterized protein</fullName>
    </submittedName>
</protein>
<evidence type="ECO:0000313" key="2">
    <source>
        <dbReference type="Proteomes" id="UP000015105"/>
    </source>
</evidence>
<dbReference type="AlphaFoldDB" id="A0A453PE88"/>
<dbReference type="Gramene" id="AET6Gv20700500.26">
    <property type="protein sequence ID" value="AET6Gv20700500.26"/>
    <property type="gene ID" value="AET6Gv20700500"/>
</dbReference>
<reference evidence="1" key="3">
    <citation type="journal article" date="2017" name="Nature">
        <title>Genome sequence of the progenitor of the wheat D genome Aegilops tauschii.</title>
        <authorList>
            <person name="Luo M.C."/>
            <person name="Gu Y.Q."/>
            <person name="Puiu D."/>
            <person name="Wang H."/>
            <person name="Twardziok S.O."/>
            <person name="Deal K.R."/>
            <person name="Huo N."/>
            <person name="Zhu T."/>
            <person name="Wang L."/>
            <person name="Wang Y."/>
            <person name="McGuire P.E."/>
            <person name="Liu S."/>
            <person name="Long H."/>
            <person name="Ramasamy R.K."/>
            <person name="Rodriguez J.C."/>
            <person name="Van S.L."/>
            <person name="Yuan L."/>
            <person name="Wang Z."/>
            <person name="Xia Z."/>
            <person name="Xiao L."/>
            <person name="Anderson O.D."/>
            <person name="Ouyang S."/>
            <person name="Liang Y."/>
            <person name="Zimin A.V."/>
            <person name="Pertea G."/>
            <person name="Qi P."/>
            <person name="Bennetzen J.L."/>
            <person name="Dai X."/>
            <person name="Dawson M.W."/>
            <person name="Muller H.G."/>
            <person name="Kugler K."/>
            <person name="Rivarola-Duarte L."/>
            <person name="Spannagl M."/>
            <person name="Mayer K.F.X."/>
            <person name="Lu F.H."/>
            <person name="Bevan M.W."/>
            <person name="Leroy P."/>
            <person name="Li P."/>
            <person name="You F.M."/>
            <person name="Sun Q."/>
            <person name="Liu Z."/>
            <person name="Lyons E."/>
            <person name="Wicker T."/>
            <person name="Salzberg S.L."/>
            <person name="Devos K.M."/>
            <person name="Dvorak J."/>
        </authorList>
    </citation>
    <scope>NUCLEOTIDE SEQUENCE [LARGE SCALE GENOMIC DNA]</scope>
    <source>
        <strain evidence="1">cv. AL8/78</strain>
    </source>
</reference>